<dbReference type="InterPro" id="IPR027417">
    <property type="entry name" value="P-loop_NTPase"/>
</dbReference>
<sequence length="230" mass="27016">MRLEEQSEKFPICNQLMLLKDDEPVKLNRHGLLLPDSIRALICGTSGSGKTNLMVCLLLQSNGLKFTNVYICSRSIQQDKYIYLENIFKLVPEIGYFTIDNAQQIPNNAEPNSIIIFDDISMDEQENIRKYFSMGRHKQIDCFYLCQSYAKIPKHLVRDNANFIILFEQDELNLRHVYSDHISSPNISFDKFKQMCNICWQNRHGFLTIDKTRDMHNGRFRKDLDTFIYI</sequence>
<name>A0A023F1Z8_TRIIF</name>
<organism evidence="1">
    <name type="scientific">Triatoma infestans</name>
    <name type="common">Assassin bug</name>
    <dbReference type="NCBI Taxonomy" id="30076"/>
    <lineage>
        <taxon>Eukaryota</taxon>
        <taxon>Metazoa</taxon>
        <taxon>Ecdysozoa</taxon>
        <taxon>Arthropoda</taxon>
        <taxon>Hexapoda</taxon>
        <taxon>Insecta</taxon>
        <taxon>Pterygota</taxon>
        <taxon>Neoptera</taxon>
        <taxon>Paraneoptera</taxon>
        <taxon>Hemiptera</taxon>
        <taxon>Heteroptera</taxon>
        <taxon>Panheteroptera</taxon>
        <taxon>Cimicomorpha</taxon>
        <taxon>Reduviidae</taxon>
        <taxon>Triatominae</taxon>
        <taxon>Triatoma</taxon>
    </lineage>
</organism>
<dbReference type="Gene3D" id="3.40.50.300">
    <property type="entry name" value="P-loop containing nucleotide triphosphate hydrolases"/>
    <property type="match status" value="1"/>
</dbReference>
<proteinExistence type="evidence at transcript level"/>
<dbReference type="SUPFAM" id="SSF52540">
    <property type="entry name" value="P-loop containing nucleoside triphosphate hydrolases"/>
    <property type="match status" value="1"/>
</dbReference>
<reference evidence="1" key="1">
    <citation type="journal article" date="2014" name="PLoS Negl. Trop. Dis.">
        <title>An updated insight into the Sialotranscriptome of Triatoma infestans: developmental stage and geographic variations.</title>
        <authorList>
            <person name="Schwarz A."/>
            <person name="Medrano-Mercado N."/>
            <person name="Schaub G.A."/>
            <person name="Struchiner C.J."/>
            <person name="Bargues M.D."/>
            <person name="Levy M.Z."/>
            <person name="Ribeiro J.M."/>
        </authorList>
    </citation>
    <scope>NUCLEOTIDE SEQUENCE</scope>
    <source>
        <strain evidence="1">Chile</strain>
        <tissue evidence="1">Salivary glands</tissue>
    </source>
</reference>
<dbReference type="InterPro" id="IPR006758">
    <property type="entry name" value="A32L"/>
</dbReference>
<dbReference type="Pfam" id="PF04665">
    <property type="entry name" value="Pox_A32"/>
    <property type="match status" value="1"/>
</dbReference>
<dbReference type="EMBL" id="GBBI01003631">
    <property type="protein sequence ID" value="JAC15081.1"/>
    <property type="molecule type" value="mRNA"/>
</dbReference>
<dbReference type="AlphaFoldDB" id="A0A023F1Z8"/>
<accession>A0A023F1Z8</accession>
<evidence type="ECO:0000313" key="1">
    <source>
        <dbReference type="EMBL" id="JAC15081.1"/>
    </source>
</evidence>
<protein>
    <submittedName>
        <fullName evidence="1">Uncharacterized protein</fullName>
    </submittedName>
</protein>